<sequence>MNCSVCHRPHNVNKLPFLCAVDARNHVYECRVELAQALIQNEEAEQEVNTTIVASESNEANGSAASLPRARLDWLKSEEEATADRTSQIIAQADRLKAEIDAARSEIEAKKESIALRKSDLEAVSTGIAARRSRQLEEAERAIHRTKYKWNRSADTMAATRAFLCDEAARLYGLRQVKKGSAKRYEIGGVEIVELHAMNNVAPEVISTSLAHIAHILVLASHYLAIRLPSEITLPRREYPRPTIFSLASSYRHGEIPFPGSALSSQIPSGATRDAEPKQHVPRPRPLFIDRPLAILAKEDPSVYSLFLEGVSLLAYDIAWACCSQGVSFGDKDSYEDMCNMGQNLWRLLIGDQLHRRSVEPVFPSSLTPPVGSPVKDGDVVEATKPKSMIGRWSHGTAHTFLGGAEGTEFIRNFKILSPLKLVDRLKKRLSSEAPMLEWEKIEGDELEDGFEDGVLVRGHGRSGSGSRATELLGAASVMTVRTFGTSAGISENGASTAKGTSGWTKLKNR</sequence>
<evidence type="ECO:0000256" key="2">
    <source>
        <dbReference type="ARBA" id="ARBA00013807"/>
    </source>
</evidence>
<keyword evidence="3 4" id="KW-0175">Coiled coil</keyword>
<evidence type="ECO:0000256" key="1">
    <source>
        <dbReference type="ARBA" id="ARBA00009574"/>
    </source>
</evidence>
<name>A0AA40BG24_9PEZI</name>
<comment type="caution">
    <text evidence="6">The sequence shown here is derived from an EMBL/GenBank/DDBJ whole genome shotgun (WGS) entry which is preliminary data.</text>
</comment>
<evidence type="ECO:0000256" key="5">
    <source>
        <dbReference type="SAM" id="MobiDB-lite"/>
    </source>
</evidence>
<dbReference type="Proteomes" id="UP001172101">
    <property type="component" value="Unassembled WGS sequence"/>
</dbReference>
<accession>A0AA40BG24</accession>
<dbReference type="GO" id="GO:0000323">
    <property type="term" value="C:lytic vacuole"/>
    <property type="evidence" value="ECO:0007669"/>
    <property type="project" value="TreeGrafter"/>
</dbReference>
<proteinExistence type="inferred from homology"/>
<dbReference type="GO" id="GO:0005768">
    <property type="term" value="C:endosome"/>
    <property type="evidence" value="ECO:0007669"/>
    <property type="project" value="TreeGrafter"/>
</dbReference>
<dbReference type="PANTHER" id="PTHR15157:SF13">
    <property type="entry name" value="AUTOPHAGY-RELATED PROTEIN 14"/>
    <property type="match status" value="1"/>
</dbReference>
<evidence type="ECO:0000313" key="6">
    <source>
        <dbReference type="EMBL" id="KAK0733588.1"/>
    </source>
</evidence>
<keyword evidence="7" id="KW-1185">Reference proteome</keyword>
<feature type="compositionally biased region" description="Polar residues" evidence="5">
    <location>
        <begin position="489"/>
        <end position="504"/>
    </location>
</feature>
<protein>
    <recommendedName>
        <fullName evidence="2">Autophagy-related protein 14</fullName>
    </recommendedName>
</protein>
<feature type="region of interest" description="Disordered" evidence="5">
    <location>
        <begin position="489"/>
        <end position="510"/>
    </location>
</feature>
<dbReference type="GO" id="GO:0035493">
    <property type="term" value="P:SNARE complex assembly"/>
    <property type="evidence" value="ECO:0007669"/>
    <property type="project" value="TreeGrafter"/>
</dbReference>
<dbReference type="GO" id="GO:0000149">
    <property type="term" value="F:SNARE binding"/>
    <property type="evidence" value="ECO:0007669"/>
    <property type="project" value="TreeGrafter"/>
</dbReference>
<comment type="similarity">
    <text evidence="1">Belongs to the ATG14 family.</text>
</comment>
<evidence type="ECO:0000313" key="7">
    <source>
        <dbReference type="Proteomes" id="UP001172101"/>
    </source>
</evidence>
<evidence type="ECO:0000256" key="3">
    <source>
        <dbReference type="ARBA" id="ARBA00023054"/>
    </source>
</evidence>
<dbReference type="RefSeq" id="XP_060302465.1">
    <property type="nucleotide sequence ID" value="XM_060447568.1"/>
</dbReference>
<dbReference type="PANTHER" id="PTHR15157">
    <property type="entry name" value="UV RADIATION RESISTANCE-ASSOCIATED GENE PROTEIN"/>
    <property type="match status" value="1"/>
</dbReference>
<dbReference type="EMBL" id="JAUIRO010000001">
    <property type="protein sequence ID" value="KAK0733588.1"/>
    <property type="molecule type" value="Genomic_DNA"/>
</dbReference>
<dbReference type="InterPro" id="IPR018791">
    <property type="entry name" value="UV_resistance/autophagy_Atg14"/>
</dbReference>
<gene>
    <name evidence="6" type="ORF">B0T26DRAFT_843004</name>
</gene>
<evidence type="ECO:0000256" key="4">
    <source>
        <dbReference type="SAM" id="Coils"/>
    </source>
</evidence>
<feature type="coiled-coil region" evidence="4">
    <location>
        <begin position="86"/>
        <end position="113"/>
    </location>
</feature>
<organism evidence="6 7">
    <name type="scientific">Lasiosphaeria miniovina</name>
    <dbReference type="NCBI Taxonomy" id="1954250"/>
    <lineage>
        <taxon>Eukaryota</taxon>
        <taxon>Fungi</taxon>
        <taxon>Dikarya</taxon>
        <taxon>Ascomycota</taxon>
        <taxon>Pezizomycotina</taxon>
        <taxon>Sordariomycetes</taxon>
        <taxon>Sordariomycetidae</taxon>
        <taxon>Sordariales</taxon>
        <taxon>Lasiosphaeriaceae</taxon>
        <taxon>Lasiosphaeria</taxon>
    </lineage>
</organism>
<dbReference type="GO" id="GO:0032991">
    <property type="term" value="C:protein-containing complex"/>
    <property type="evidence" value="ECO:0007669"/>
    <property type="project" value="UniProtKB-ARBA"/>
</dbReference>
<dbReference type="AlphaFoldDB" id="A0AA40BG24"/>
<dbReference type="GeneID" id="85330838"/>
<dbReference type="Pfam" id="PF10186">
    <property type="entry name" value="ATG14"/>
    <property type="match status" value="1"/>
</dbReference>
<reference evidence="6" key="1">
    <citation type="submission" date="2023-06" db="EMBL/GenBank/DDBJ databases">
        <title>Genome-scale phylogeny and comparative genomics of the fungal order Sordariales.</title>
        <authorList>
            <consortium name="Lawrence Berkeley National Laboratory"/>
            <person name="Hensen N."/>
            <person name="Bonometti L."/>
            <person name="Westerberg I."/>
            <person name="Brannstrom I.O."/>
            <person name="Guillou S."/>
            <person name="Cros-Aarteil S."/>
            <person name="Calhoun S."/>
            <person name="Haridas S."/>
            <person name="Kuo A."/>
            <person name="Mondo S."/>
            <person name="Pangilinan J."/>
            <person name="Riley R."/>
            <person name="LaButti K."/>
            <person name="Andreopoulos B."/>
            <person name="Lipzen A."/>
            <person name="Chen C."/>
            <person name="Yanf M."/>
            <person name="Daum C."/>
            <person name="Ng V."/>
            <person name="Clum A."/>
            <person name="Steindorff A."/>
            <person name="Ohm R."/>
            <person name="Martin F."/>
            <person name="Silar P."/>
            <person name="Natvig D."/>
            <person name="Lalanne C."/>
            <person name="Gautier V."/>
            <person name="Ament-velasquez S.L."/>
            <person name="Kruys A."/>
            <person name="Hutchinson M.I."/>
            <person name="Powell A.J."/>
            <person name="Barry K."/>
            <person name="Miller A.N."/>
            <person name="Grigoriev I.V."/>
            <person name="Debuchy R."/>
            <person name="Gladieux P."/>
            <person name="Thoren M.H."/>
            <person name="Johannesson H."/>
        </authorList>
    </citation>
    <scope>NUCLEOTIDE SEQUENCE</scope>
    <source>
        <strain evidence="6">SMH2392-1A</strain>
    </source>
</reference>